<dbReference type="EMBL" id="LSYV01000059">
    <property type="protein sequence ID" value="KXZ45094.1"/>
    <property type="molecule type" value="Genomic_DNA"/>
</dbReference>
<dbReference type="Proteomes" id="UP000075714">
    <property type="component" value="Unassembled WGS sequence"/>
</dbReference>
<dbReference type="PANTHER" id="PTHR32251:SF17">
    <property type="entry name" value="STEROID 5-ALPHA REDUCTASE C-TERMINAL DOMAIN-CONTAINING PROTEIN"/>
    <property type="match status" value="1"/>
</dbReference>
<dbReference type="GO" id="GO:0016020">
    <property type="term" value="C:membrane"/>
    <property type="evidence" value="ECO:0007669"/>
    <property type="project" value="TreeGrafter"/>
</dbReference>
<keyword evidence="1" id="KW-0472">Membrane</keyword>
<proteinExistence type="predicted"/>
<name>A0A150G5J8_GONPE</name>
<feature type="transmembrane region" description="Helical" evidence="1">
    <location>
        <begin position="170"/>
        <end position="189"/>
    </location>
</feature>
<keyword evidence="1" id="KW-0812">Transmembrane</keyword>
<feature type="transmembrane region" description="Helical" evidence="1">
    <location>
        <begin position="220"/>
        <end position="238"/>
    </location>
</feature>
<accession>A0A150G5J8</accession>
<sequence length="302" mass="32863">MPMRLLLGGTVAGASMLPEAGSAIAASLHSLRTAELLNMQEMGLLGWFLVDLGINWAGWAVAAALKTEMFYDALGTSSFLALTAGSLITGGASGARKWLVSGMVGVWAVRLGSYLVSRIHQTGRDRRFDSIKNSPGKFFVAWTMQAVWVWVTLLPVLFINGAKAATPLRALDAIGIALFALGFGIEVVADWQKAAFRARPDSAGRFIDEGLWSYSRHPNYFGEMVLWWGVFATCAPGFSAPWQYAAVASPLLVAWLLTSVSGVPLLEKSAEERWGSTPEYREYKARTHVLLPLPRLKDTHTS</sequence>
<keyword evidence="3" id="KW-1185">Reference proteome</keyword>
<reference evidence="3" key="1">
    <citation type="journal article" date="2016" name="Nat. Commun.">
        <title>The Gonium pectorale genome demonstrates co-option of cell cycle regulation during the evolution of multicellularity.</title>
        <authorList>
            <person name="Hanschen E.R."/>
            <person name="Marriage T.N."/>
            <person name="Ferris P.J."/>
            <person name="Hamaji T."/>
            <person name="Toyoda A."/>
            <person name="Fujiyama A."/>
            <person name="Neme R."/>
            <person name="Noguchi H."/>
            <person name="Minakuchi Y."/>
            <person name="Suzuki M."/>
            <person name="Kawai-Toyooka H."/>
            <person name="Smith D.R."/>
            <person name="Sparks H."/>
            <person name="Anderson J."/>
            <person name="Bakaric R."/>
            <person name="Luria V."/>
            <person name="Karger A."/>
            <person name="Kirschner M.W."/>
            <person name="Durand P.M."/>
            <person name="Michod R.E."/>
            <person name="Nozaki H."/>
            <person name="Olson B.J."/>
        </authorList>
    </citation>
    <scope>NUCLEOTIDE SEQUENCE [LARGE SCALE GENOMIC DNA]</scope>
    <source>
        <strain evidence="3">NIES-2863</strain>
    </source>
</reference>
<feature type="transmembrane region" description="Helical" evidence="1">
    <location>
        <begin position="69"/>
        <end position="92"/>
    </location>
</feature>
<dbReference type="PANTHER" id="PTHR32251">
    <property type="entry name" value="3-OXO-5-ALPHA-STEROID 4-DEHYDROGENASE"/>
    <property type="match status" value="1"/>
</dbReference>
<dbReference type="OrthoDB" id="67965at2759"/>
<evidence type="ECO:0000313" key="3">
    <source>
        <dbReference type="Proteomes" id="UP000075714"/>
    </source>
</evidence>
<dbReference type="Gene3D" id="1.20.120.1630">
    <property type="match status" value="1"/>
</dbReference>
<protein>
    <submittedName>
        <fullName evidence="2">Uncharacterized protein</fullName>
    </submittedName>
</protein>
<comment type="caution">
    <text evidence="2">The sequence shown here is derived from an EMBL/GenBank/DDBJ whole genome shotgun (WGS) entry which is preliminary data.</text>
</comment>
<feature type="transmembrane region" description="Helical" evidence="1">
    <location>
        <begin position="98"/>
        <end position="117"/>
    </location>
</feature>
<evidence type="ECO:0000256" key="1">
    <source>
        <dbReference type="SAM" id="Phobius"/>
    </source>
</evidence>
<organism evidence="2 3">
    <name type="scientific">Gonium pectorale</name>
    <name type="common">Green alga</name>
    <dbReference type="NCBI Taxonomy" id="33097"/>
    <lineage>
        <taxon>Eukaryota</taxon>
        <taxon>Viridiplantae</taxon>
        <taxon>Chlorophyta</taxon>
        <taxon>core chlorophytes</taxon>
        <taxon>Chlorophyceae</taxon>
        <taxon>CS clade</taxon>
        <taxon>Chlamydomonadales</taxon>
        <taxon>Volvocaceae</taxon>
        <taxon>Gonium</taxon>
    </lineage>
</organism>
<feature type="transmembrane region" description="Helical" evidence="1">
    <location>
        <begin position="44"/>
        <end position="62"/>
    </location>
</feature>
<dbReference type="AlphaFoldDB" id="A0A150G5J8"/>
<evidence type="ECO:0000313" key="2">
    <source>
        <dbReference type="EMBL" id="KXZ45094.1"/>
    </source>
</evidence>
<dbReference type="Pfam" id="PF06966">
    <property type="entry name" value="DUF1295"/>
    <property type="match status" value="1"/>
</dbReference>
<dbReference type="InterPro" id="IPR010721">
    <property type="entry name" value="UstE-like"/>
</dbReference>
<feature type="transmembrane region" description="Helical" evidence="1">
    <location>
        <begin position="138"/>
        <end position="158"/>
    </location>
</feature>
<dbReference type="PROSITE" id="PS50244">
    <property type="entry name" value="S5A_REDUCTASE"/>
    <property type="match status" value="1"/>
</dbReference>
<keyword evidence="1" id="KW-1133">Transmembrane helix</keyword>
<gene>
    <name evidence="2" type="ORF">GPECTOR_58g543</name>
</gene>